<evidence type="ECO:0000256" key="6">
    <source>
        <dbReference type="ARBA" id="ARBA00022679"/>
    </source>
</evidence>
<dbReference type="InterPro" id="IPR045229">
    <property type="entry name" value="TPP_enz"/>
</dbReference>
<dbReference type="PANTHER" id="PTHR18968">
    <property type="entry name" value="THIAMINE PYROPHOSPHATE ENZYMES"/>
    <property type="match status" value="1"/>
</dbReference>
<keyword evidence="9 12" id="KW-0786">Thiamine pyrophosphate</keyword>
<comment type="catalytic activity">
    <reaction evidence="11 12">
        <text>2 pyruvate + H(+) = (2S)-2-acetolactate + CO2</text>
        <dbReference type="Rhea" id="RHEA:25249"/>
        <dbReference type="ChEBI" id="CHEBI:15361"/>
        <dbReference type="ChEBI" id="CHEBI:15378"/>
        <dbReference type="ChEBI" id="CHEBI:16526"/>
        <dbReference type="ChEBI" id="CHEBI:58476"/>
        <dbReference type="EC" id="2.2.1.6"/>
    </reaction>
</comment>
<comment type="pathway">
    <text evidence="1 12">Amino-acid biosynthesis; L-isoleucine biosynthesis; L-isoleucine from 2-oxobutanoate: step 1/4.</text>
</comment>
<dbReference type="SUPFAM" id="SSF52518">
    <property type="entry name" value="Thiamin diphosphate-binding fold (THDP-binding)"/>
    <property type="match status" value="2"/>
</dbReference>
<dbReference type="Pfam" id="PF02775">
    <property type="entry name" value="TPP_enzyme_C"/>
    <property type="match status" value="1"/>
</dbReference>
<dbReference type="InterPro" id="IPR029061">
    <property type="entry name" value="THDP-binding"/>
</dbReference>
<comment type="cofactor">
    <cofactor evidence="12">
        <name>thiamine diphosphate</name>
        <dbReference type="ChEBI" id="CHEBI:58937"/>
    </cofactor>
    <text evidence="12">Binds 1 thiamine pyrophosphate per subunit.</text>
</comment>
<keyword evidence="5 12" id="KW-0028">Amino-acid biosynthesis</keyword>
<dbReference type="InterPro" id="IPR039368">
    <property type="entry name" value="AHAS_TPP"/>
</dbReference>
<protein>
    <recommendedName>
        <fullName evidence="4 12">Acetolactate synthase</fullName>
        <ecNumber evidence="4 12">2.2.1.6</ecNumber>
    </recommendedName>
</protein>
<evidence type="ECO:0000256" key="11">
    <source>
        <dbReference type="ARBA" id="ARBA00048670"/>
    </source>
</evidence>
<evidence type="ECO:0000256" key="5">
    <source>
        <dbReference type="ARBA" id="ARBA00022605"/>
    </source>
</evidence>
<dbReference type="Gene3D" id="3.40.50.1220">
    <property type="entry name" value="TPP-binding domain"/>
    <property type="match status" value="1"/>
</dbReference>
<evidence type="ECO:0000313" key="16">
    <source>
        <dbReference type="EMBL" id="MBM7838546.1"/>
    </source>
</evidence>
<dbReference type="Gene3D" id="3.40.50.970">
    <property type="match status" value="2"/>
</dbReference>
<dbReference type="Proteomes" id="UP001179280">
    <property type="component" value="Unassembled WGS sequence"/>
</dbReference>
<evidence type="ECO:0000256" key="9">
    <source>
        <dbReference type="ARBA" id="ARBA00023052"/>
    </source>
</evidence>
<accession>A0ABS2STM9</accession>
<evidence type="ECO:0000256" key="2">
    <source>
        <dbReference type="ARBA" id="ARBA00005025"/>
    </source>
</evidence>
<evidence type="ECO:0000256" key="4">
    <source>
        <dbReference type="ARBA" id="ARBA00013145"/>
    </source>
</evidence>
<dbReference type="PANTHER" id="PTHR18968:SF13">
    <property type="entry name" value="ACETOLACTATE SYNTHASE CATALYTIC SUBUNIT, MITOCHONDRIAL"/>
    <property type="match status" value="1"/>
</dbReference>
<dbReference type="SUPFAM" id="SSF52467">
    <property type="entry name" value="DHS-like NAD/FAD-binding domain"/>
    <property type="match status" value="1"/>
</dbReference>
<keyword evidence="6 12" id="KW-0808">Transferase</keyword>
<comment type="cofactor">
    <cofactor evidence="12">
        <name>Mg(2+)</name>
        <dbReference type="ChEBI" id="CHEBI:18420"/>
    </cofactor>
    <text evidence="12">Binds 1 Mg(2+) ion per subunit.</text>
</comment>
<keyword evidence="17" id="KW-1185">Reference proteome</keyword>
<dbReference type="NCBIfam" id="TIGR00118">
    <property type="entry name" value="acolac_lg"/>
    <property type="match status" value="1"/>
</dbReference>
<comment type="caution">
    <text evidence="16">The sequence shown here is derived from an EMBL/GenBank/DDBJ whole genome shotgun (WGS) entry which is preliminary data.</text>
</comment>
<keyword evidence="7 12" id="KW-0479">Metal-binding</keyword>
<gene>
    <name evidence="16" type="ORF">JOC54_001802</name>
</gene>
<dbReference type="CDD" id="cd02015">
    <property type="entry name" value="TPP_AHAS"/>
    <property type="match status" value="1"/>
</dbReference>
<evidence type="ECO:0000259" key="14">
    <source>
        <dbReference type="Pfam" id="PF02775"/>
    </source>
</evidence>
<dbReference type="CDD" id="cd07035">
    <property type="entry name" value="TPP_PYR_POX_like"/>
    <property type="match status" value="1"/>
</dbReference>
<sequence>MIHSTEKPEKTLVQQEQTLFTGSEVLLKALAKEEVDVIFGYPGGAILPTYDEIYKLGINHILARHEQGAIHAAEGYARVTRKPGVCIVTSGPGATNVVTGIADAMMDSLPMVIITGQVGTKVIGTDAFQEADILGITMPITKHNFQIRSVDDIAQTVKEAFHIATSGRKGPVLIDLPKDVSQQKTVFRYDEPLHLPGYQPTLKPNKQQIRKVLEKLSEAKKPVVLAGAGVLHANASEELTQFIEQVKLPVVNTLLGLGSCPGNNQFHLGMAGMHGTYAANMALHETDLLINIGSRFDDRLTGVLEHFAPDATIVHIDIDPAEIGKNIAVDIPVVGDAKAALTLLLKGGQATKLHDEWREQTQKWKKDFPLWFRREEEVIKPQELIKKLYEHTGGEAIVTTDVGQHQMWAAQFFAFNKPDRWVTSGGLGTMGFGFPAAIGAQLANPDLPVLAITGDAGFQMTMQEMSILQELQLPVKIVIVNNASLGMVRQWQQLFHGERYSHSLFPLQPDFSKLAEAYEIKAIKVEQISKLDEAIGETLNHQGPVLLEVCVAKEENVYPMICPGQGHHCMEGVEPS</sequence>
<dbReference type="EC" id="2.2.1.6" evidence="4 12"/>
<name>A0ABS2STM9_9BACI</name>
<evidence type="ECO:0000256" key="8">
    <source>
        <dbReference type="ARBA" id="ARBA00022842"/>
    </source>
</evidence>
<organism evidence="16 17">
    <name type="scientific">Shouchella xiaoxiensis</name>
    <dbReference type="NCBI Taxonomy" id="766895"/>
    <lineage>
        <taxon>Bacteria</taxon>
        <taxon>Bacillati</taxon>
        <taxon>Bacillota</taxon>
        <taxon>Bacilli</taxon>
        <taxon>Bacillales</taxon>
        <taxon>Bacillaceae</taxon>
        <taxon>Shouchella</taxon>
    </lineage>
</organism>
<dbReference type="InterPro" id="IPR000399">
    <property type="entry name" value="TPP-bd_CS"/>
</dbReference>
<dbReference type="InterPro" id="IPR029035">
    <property type="entry name" value="DHS-like_NAD/FAD-binding_dom"/>
</dbReference>
<reference evidence="16" key="1">
    <citation type="submission" date="2021-01" db="EMBL/GenBank/DDBJ databases">
        <title>Genomic Encyclopedia of Type Strains, Phase IV (KMG-IV): sequencing the most valuable type-strain genomes for metagenomic binning, comparative biology and taxonomic classification.</title>
        <authorList>
            <person name="Goeker M."/>
        </authorList>
    </citation>
    <scope>NUCLEOTIDE SEQUENCE</scope>
    <source>
        <strain evidence="16">DSM 21943</strain>
    </source>
</reference>
<feature type="domain" description="Thiamine pyrophosphate enzyme TPP-binding" evidence="14">
    <location>
        <begin position="401"/>
        <end position="549"/>
    </location>
</feature>
<dbReference type="RefSeq" id="WP_204465744.1">
    <property type="nucleotide sequence ID" value="NZ_JAFBCV010000004.1"/>
</dbReference>
<feature type="domain" description="Thiamine pyrophosphate enzyme central" evidence="13">
    <location>
        <begin position="209"/>
        <end position="343"/>
    </location>
</feature>
<dbReference type="InterPro" id="IPR012846">
    <property type="entry name" value="Acetolactate_synth_lsu"/>
</dbReference>
<dbReference type="EMBL" id="JAFBCV010000004">
    <property type="protein sequence ID" value="MBM7838546.1"/>
    <property type="molecule type" value="Genomic_DNA"/>
</dbReference>
<evidence type="ECO:0000256" key="12">
    <source>
        <dbReference type="RuleBase" id="RU003591"/>
    </source>
</evidence>
<evidence type="ECO:0000256" key="1">
    <source>
        <dbReference type="ARBA" id="ARBA00004974"/>
    </source>
</evidence>
<proteinExistence type="inferred from homology"/>
<feature type="domain" description="Thiamine pyrophosphate enzyme N-terminal TPP-binding" evidence="15">
    <location>
        <begin position="21"/>
        <end position="134"/>
    </location>
</feature>
<keyword evidence="8 12" id="KW-0460">Magnesium</keyword>
<dbReference type="Pfam" id="PF02776">
    <property type="entry name" value="TPP_enzyme_N"/>
    <property type="match status" value="1"/>
</dbReference>
<evidence type="ECO:0000313" key="17">
    <source>
        <dbReference type="Proteomes" id="UP001179280"/>
    </source>
</evidence>
<dbReference type="GO" id="GO:0003984">
    <property type="term" value="F:acetolactate synthase activity"/>
    <property type="evidence" value="ECO:0007669"/>
    <property type="project" value="UniProtKB-EC"/>
</dbReference>
<dbReference type="Pfam" id="PF00205">
    <property type="entry name" value="TPP_enzyme_M"/>
    <property type="match status" value="1"/>
</dbReference>
<comment type="similarity">
    <text evidence="3 12">Belongs to the TPP enzyme family.</text>
</comment>
<keyword evidence="10 12" id="KW-0100">Branched-chain amino acid biosynthesis</keyword>
<dbReference type="InterPro" id="IPR012000">
    <property type="entry name" value="Thiamin_PyroP_enz_cen_dom"/>
</dbReference>
<evidence type="ECO:0000256" key="10">
    <source>
        <dbReference type="ARBA" id="ARBA00023304"/>
    </source>
</evidence>
<dbReference type="InterPro" id="IPR011766">
    <property type="entry name" value="TPP_enzyme_TPP-bd"/>
</dbReference>
<evidence type="ECO:0000259" key="13">
    <source>
        <dbReference type="Pfam" id="PF00205"/>
    </source>
</evidence>
<evidence type="ECO:0000259" key="15">
    <source>
        <dbReference type="Pfam" id="PF02776"/>
    </source>
</evidence>
<evidence type="ECO:0000256" key="7">
    <source>
        <dbReference type="ARBA" id="ARBA00022723"/>
    </source>
</evidence>
<evidence type="ECO:0000256" key="3">
    <source>
        <dbReference type="ARBA" id="ARBA00007812"/>
    </source>
</evidence>
<comment type="pathway">
    <text evidence="2 12">Amino-acid biosynthesis; L-valine biosynthesis; L-valine from pyruvate: step 1/4.</text>
</comment>
<dbReference type="PROSITE" id="PS00187">
    <property type="entry name" value="TPP_ENZYMES"/>
    <property type="match status" value="1"/>
</dbReference>
<dbReference type="InterPro" id="IPR012001">
    <property type="entry name" value="Thiamin_PyroP_enz_TPP-bd_dom"/>
</dbReference>